<name>A0A0G4G4K9_VITBC</name>
<feature type="transmembrane region" description="Helical" evidence="2">
    <location>
        <begin position="20"/>
        <end position="42"/>
    </location>
</feature>
<organism evidence="3 4">
    <name type="scientific">Vitrella brassicaformis (strain CCMP3155)</name>
    <dbReference type="NCBI Taxonomy" id="1169540"/>
    <lineage>
        <taxon>Eukaryota</taxon>
        <taxon>Sar</taxon>
        <taxon>Alveolata</taxon>
        <taxon>Colpodellida</taxon>
        <taxon>Vitrellaceae</taxon>
        <taxon>Vitrella</taxon>
    </lineage>
</organism>
<feature type="transmembrane region" description="Helical" evidence="2">
    <location>
        <begin position="48"/>
        <end position="67"/>
    </location>
</feature>
<dbReference type="PhylomeDB" id="A0A0G4G4K9"/>
<dbReference type="Proteomes" id="UP000041254">
    <property type="component" value="Unassembled WGS sequence"/>
</dbReference>
<keyword evidence="4" id="KW-1185">Reference proteome</keyword>
<feature type="transmembrane region" description="Helical" evidence="2">
    <location>
        <begin position="269"/>
        <end position="289"/>
    </location>
</feature>
<feature type="transmembrane region" description="Helical" evidence="2">
    <location>
        <begin position="197"/>
        <end position="216"/>
    </location>
</feature>
<evidence type="ECO:0000256" key="1">
    <source>
        <dbReference type="SAM" id="MobiDB-lite"/>
    </source>
</evidence>
<sequence length="349" mass="38870">MGRLLFNERRRFCSLDADCVFTSVATLFGLALIVIAIVQVPLSPAPWGIYHMCFLAVGGLLCLTVCISSVKHAELTPTVLAIYACINTGQMLGWLILLLMDLDNNNEHEVHKDDVIYYGVAAFCLGVLSLWTKVAYKQEDDAVSMRQLQAANVRGPCCLAFFNFYVAVCGIWLWMMAVPTINETDLTHNAPVAVYEHIVTGVLLFGSSLLALTLLFKSWAVHCCSTFFLLLWSVALAVFALLTGVNFGIEGPNMFRYRSPDGPDKYATWTYVLSSVPLFLCFLFQLCLVKRRPQPCDDIKLTSNMDRGPRGRGRGRGRRESYVMSEPDNGYGGYDVNGANVYGKRMDFV</sequence>
<gene>
    <name evidence="3" type="ORF">Vbra_17007</name>
</gene>
<evidence type="ECO:0000313" key="3">
    <source>
        <dbReference type="EMBL" id="CEM23201.1"/>
    </source>
</evidence>
<keyword evidence="2" id="KW-0472">Membrane</keyword>
<proteinExistence type="predicted"/>
<protein>
    <submittedName>
        <fullName evidence="3">Uncharacterized protein</fullName>
    </submittedName>
</protein>
<accession>A0A0G4G4K9</accession>
<dbReference type="AlphaFoldDB" id="A0A0G4G4K9"/>
<feature type="transmembrane region" description="Helical" evidence="2">
    <location>
        <begin position="228"/>
        <end position="249"/>
    </location>
</feature>
<evidence type="ECO:0000313" key="4">
    <source>
        <dbReference type="Proteomes" id="UP000041254"/>
    </source>
</evidence>
<feature type="region of interest" description="Disordered" evidence="1">
    <location>
        <begin position="300"/>
        <end position="322"/>
    </location>
</feature>
<keyword evidence="2" id="KW-0812">Transmembrane</keyword>
<dbReference type="VEuPathDB" id="CryptoDB:Vbra_17007"/>
<keyword evidence="2" id="KW-1133">Transmembrane helix</keyword>
<evidence type="ECO:0000256" key="2">
    <source>
        <dbReference type="SAM" id="Phobius"/>
    </source>
</evidence>
<feature type="transmembrane region" description="Helical" evidence="2">
    <location>
        <begin position="79"/>
        <end position="100"/>
    </location>
</feature>
<feature type="transmembrane region" description="Helical" evidence="2">
    <location>
        <begin position="157"/>
        <end position="177"/>
    </location>
</feature>
<dbReference type="EMBL" id="CDMY01000562">
    <property type="protein sequence ID" value="CEM23201.1"/>
    <property type="molecule type" value="Genomic_DNA"/>
</dbReference>
<feature type="transmembrane region" description="Helical" evidence="2">
    <location>
        <begin position="115"/>
        <end position="136"/>
    </location>
</feature>
<reference evidence="3 4" key="1">
    <citation type="submission" date="2014-11" db="EMBL/GenBank/DDBJ databases">
        <authorList>
            <person name="Zhu J."/>
            <person name="Qi W."/>
            <person name="Song R."/>
        </authorList>
    </citation>
    <scope>NUCLEOTIDE SEQUENCE [LARGE SCALE GENOMIC DNA]</scope>
</reference>
<dbReference type="InParanoid" id="A0A0G4G4K9"/>